<dbReference type="InterPro" id="IPR013783">
    <property type="entry name" value="Ig-like_fold"/>
</dbReference>
<dbReference type="SMART" id="SM00406">
    <property type="entry name" value="IGv"/>
    <property type="match status" value="2"/>
</dbReference>
<dbReference type="Gene3D" id="2.60.40.10">
    <property type="entry name" value="Immunoglobulins"/>
    <property type="match status" value="2"/>
</dbReference>
<dbReference type="GO" id="GO:0005886">
    <property type="term" value="C:plasma membrane"/>
    <property type="evidence" value="ECO:0007669"/>
    <property type="project" value="TreeGrafter"/>
</dbReference>
<accession>A0A836AI06</accession>
<evidence type="ECO:0000259" key="4">
    <source>
        <dbReference type="PROSITE" id="PS50835"/>
    </source>
</evidence>
<dbReference type="SUPFAM" id="SSF48726">
    <property type="entry name" value="Immunoglobulin"/>
    <property type="match status" value="2"/>
</dbReference>
<dbReference type="InterPro" id="IPR013106">
    <property type="entry name" value="Ig_V-set"/>
</dbReference>
<dbReference type="InterPro" id="IPR007110">
    <property type="entry name" value="Ig-like_dom"/>
</dbReference>
<gene>
    <name evidence="5" type="ORF">JEQ12_015795</name>
</gene>
<feature type="chain" id="PRO_5033029390" description="Ig-like domain-containing protein" evidence="3">
    <location>
        <begin position="21"/>
        <end position="396"/>
    </location>
</feature>
<dbReference type="Proteomes" id="UP000664991">
    <property type="component" value="Unassembled WGS sequence"/>
</dbReference>
<name>A0A836AI06_SHEEP</name>
<dbReference type="PANTHER" id="PTHR23268:SF40">
    <property type="entry name" value="T CELL RECEPTOR BETA VARIABLE 4-1"/>
    <property type="match status" value="1"/>
</dbReference>
<proteinExistence type="predicted"/>
<organism evidence="5 6">
    <name type="scientific">Ovis aries</name>
    <name type="common">Sheep</name>
    <dbReference type="NCBI Taxonomy" id="9940"/>
    <lineage>
        <taxon>Eukaryota</taxon>
        <taxon>Metazoa</taxon>
        <taxon>Chordata</taxon>
        <taxon>Craniata</taxon>
        <taxon>Vertebrata</taxon>
        <taxon>Euteleostomi</taxon>
        <taxon>Mammalia</taxon>
        <taxon>Eutheria</taxon>
        <taxon>Laurasiatheria</taxon>
        <taxon>Artiodactyla</taxon>
        <taxon>Ruminantia</taxon>
        <taxon>Pecora</taxon>
        <taxon>Bovidae</taxon>
        <taxon>Caprinae</taxon>
        <taxon>Ovis</taxon>
    </lineage>
</organism>
<evidence type="ECO:0000313" key="6">
    <source>
        <dbReference type="Proteomes" id="UP000664991"/>
    </source>
</evidence>
<dbReference type="PROSITE" id="PS50835">
    <property type="entry name" value="IG_LIKE"/>
    <property type="match status" value="2"/>
</dbReference>
<feature type="signal peptide" evidence="3">
    <location>
        <begin position="1"/>
        <end position="20"/>
    </location>
</feature>
<reference evidence="5 6" key="1">
    <citation type="submission" date="2020-12" db="EMBL/GenBank/DDBJ databases">
        <title>De novo assembly of Tibetan sheep genome.</title>
        <authorList>
            <person name="Li X."/>
        </authorList>
    </citation>
    <scope>NUCLEOTIDE SEQUENCE [LARGE SCALE GENOMIC DNA]</scope>
    <source>
        <tissue evidence="5">Heart</tissue>
    </source>
</reference>
<keyword evidence="1 3" id="KW-0732">Signal</keyword>
<dbReference type="GO" id="GO:0002376">
    <property type="term" value="P:immune system process"/>
    <property type="evidence" value="ECO:0007669"/>
    <property type="project" value="UniProtKB-KW"/>
</dbReference>
<feature type="domain" description="Ig-like" evidence="4">
    <location>
        <begin position="22"/>
        <end position="127"/>
    </location>
</feature>
<sequence>MGFRQLCCVALCLLGIAVSADPGITQIPKYLVMGMTDKKSLKCEQHLGHNAIYWYKQSAQKPPELMFIHSYMELSGNESVPSRFWPECPDSSQCRLDLSAPKPQDSAVYLCASSRDTALQSRFLPVHKPPGSRQEAVGAIQVLDWHFPSDHSPACGVTWHGSGEFLHRHQQCMPGSSKEKDCERLRKTFSSEKDCAKPFKFKQFLNLLFAGGQREELSPCKGHLVPGVSQSPRHYITEMGWDVTLRCDLMPGHLYLYWYRQTLGKGMEFLMSIYNKEPSEKAHFMEDCFSAEMPNGAYLILKMHPAQLGDLAMFLCASSLPTALQRCFLALSQTPQCLYALLKAAVRGVGEIQSNKNVTTGDGLGKSKHAQRILRPELLALNLMGEDRTDFSEAKT</sequence>
<dbReference type="AlphaFoldDB" id="A0A836AI06"/>
<dbReference type="GO" id="GO:0007166">
    <property type="term" value="P:cell surface receptor signaling pathway"/>
    <property type="evidence" value="ECO:0007669"/>
    <property type="project" value="TreeGrafter"/>
</dbReference>
<dbReference type="EMBL" id="JAEMGP010000004">
    <property type="protein sequence ID" value="KAG5210601.1"/>
    <property type="molecule type" value="Genomic_DNA"/>
</dbReference>
<evidence type="ECO:0000256" key="1">
    <source>
        <dbReference type="ARBA" id="ARBA00022729"/>
    </source>
</evidence>
<dbReference type="InterPro" id="IPR050413">
    <property type="entry name" value="TCR_beta_variable"/>
</dbReference>
<dbReference type="PANTHER" id="PTHR23268">
    <property type="entry name" value="T-CELL RECEPTOR BETA CHAIN"/>
    <property type="match status" value="1"/>
</dbReference>
<keyword evidence="2" id="KW-0391">Immunity</keyword>
<evidence type="ECO:0000256" key="2">
    <source>
        <dbReference type="ARBA" id="ARBA00022859"/>
    </source>
</evidence>
<dbReference type="Pfam" id="PF07686">
    <property type="entry name" value="V-set"/>
    <property type="match status" value="2"/>
</dbReference>
<evidence type="ECO:0000256" key="3">
    <source>
        <dbReference type="SAM" id="SignalP"/>
    </source>
</evidence>
<feature type="domain" description="Ig-like" evidence="4">
    <location>
        <begin position="226"/>
        <end position="316"/>
    </location>
</feature>
<dbReference type="InterPro" id="IPR036179">
    <property type="entry name" value="Ig-like_dom_sf"/>
</dbReference>
<evidence type="ECO:0000313" key="5">
    <source>
        <dbReference type="EMBL" id="KAG5210601.1"/>
    </source>
</evidence>
<protein>
    <recommendedName>
        <fullName evidence="4">Ig-like domain-containing protein</fullName>
    </recommendedName>
</protein>
<comment type="caution">
    <text evidence="5">The sequence shown here is derived from an EMBL/GenBank/DDBJ whole genome shotgun (WGS) entry which is preliminary data.</text>
</comment>